<reference evidence="1" key="1">
    <citation type="submission" date="2023-10" db="EMBL/GenBank/DDBJ databases">
        <authorList>
            <person name="Chen Y."/>
            <person name="Shah S."/>
            <person name="Dougan E. K."/>
            <person name="Thang M."/>
            <person name="Chan C."/>
        </authorList>
    </citation>
    <scope>NUCLEOTIDE SEQUENCE [LARGE SCALE GENOMIC DNA]</scope>
</reference>
<accession>A0ABN9QAE4</accession>
<gene>
    <name evidence="1" type="ORF">PCOR1329_LOCUS8402</name>
</gene>
<sequence>VLEAIEAKGFQDDWSDICGNGRRYESPTEYFNGLEGVVIEAALQDDISPPATGRVDGPVFSDQTVRLIKAKHYWQHQLATIPDGARWVRAQFHLHFNEAAKLATAAIRSEKRQRAAALADEAERAAGQRNLRRLHTIVNKLAPKPAAPIMTAKDLHTGLPRFDAEDDQRVRIQSICDVCDGAAMSVDERSLQAGRKERDDDRISSYGLAEVKESTMDLPNLKRGLMLQWPMRGPPGGAVAEPWKLASDTLAPPLLQVSNAAQALGDAPQRFKDGETMQLRKPKGDGCTASTGYRTISLINHVGKACAKVATLDAMREALGGSQLKFFDDLLTFVGIGEYDDASIILEVLTGEIKAGGMRVNGGKTEILLTPSEVSSKKRLKHIRAQTTGIVTWGDDDYFPLHPQPTVKYLRVQLAATGTRHVEVANRIRAASSTHARLLRRAFKSGPSAKLKIRLWKVLVRSVCLRCVEVAHLAKRGLNKLESWQVKKLRGLLNLPAHLYKNTSRESRKWARAPNATSTLLLRKLRWWQQVLWPAFKEPSDDLHDPTLAVRAVIFGRFSFERVGHRGQSGTLTLLLDDMRQMWQTADAQGKLTARRLLQLRGDLPELAEPRLRWLAALEPRCLRRVLTHGGE</sequence>
<evidence type="ECO:0000313" key="2">
    <source>
        <dbReference type="Proteomes" id="UP001189429"/>
    </source>
</evidence>
<feature type="non-terminal residue" evidence="1">
    <location>
        <position position="1"/>
    </location>
</feature>
<organism evidence="1 2">
    <name type="scientific">Prorocentrum cordatum</name>
    <dbReference type="NCBI Taxonomy" id="2364126"/>
    <lineage>
        <taxon>Eukaryota</taxon>
        <taxon>Sar</taxon>
        <taxon>Alveolata</taxon>
        <taxon>Dinophyceae</taxon>
        <taxon>Prorocentrales</taxon>
        <taxon>Prorocentraceae</taxon>
        <taxon>Prorocentrum</taxon>
    </lineage>
</organism>
<dbReference type="Proteomes" id="UP001189429">
    <property type="component" value="Unassembled WGS sequence"/>
</dbReference>
<name>A0ABN9QAE4_9DINO</name>
<keyword evidence="2" id="KW-1185">Reference proteome</keyword>
<protein>
    <recommendedName>
        <fullName evidence="3">Reverse transcriptase domain-containing protein</fullName>
    </recommendedName>
</protein>
<proteinExistence type="predicted"/>
<evidence type="ECO:0000313" key="1">
    <source>
        <dbReference type="EMBL" id="CAK0800187.1"/>
    </source>
</evidence>
<comment type="caution">
    <text evidence="1">The sequence shown here is derived from an EMBL/GenBank/DDBJ whole genome shotgun (WGS) entry which is preliminary data.</text>
</comment>
<feature type="non-terminal residue" evidence="1">
    <location>
        <position position="632"/>
    </location>
</feature>
<evidence type="ECO:0008006" key="3">
    <source>
        <dbReference type="Google" id="ProtNLM"/>
    </source>
</evidence>
<dbReference type="EMBL" id="CAUYUJ010002308">
    <property type="protein sequence ID" value="CAK0800187.1"/>
    <property type="molecule type" value="Genomic_DNA"/>
</dbReference>